<dbReference type="InterPro" id="IPR002645">
    <property type="entry name" value="STAS_dom"/>
</dbReference>
<proteinExistence type="predicted"/>
<feature type="transmembrane region" description="Helical" evidence="5">
    <location>
        <begin position="54"/>
        <end position="72"/>
    </location>
</feature>
<evidence type="ECO:0000259" key="6">
    <source>
        <dbReference type="PROSITE" id="PS50801"/>
    </source>
</evidence>
<dbReference type="Pfam" id="PF01740">
    <property type="entry name" value="STAS"/>
    <property type="match status" value="1"/>
</dbReference>
<dbReference type="InterPro" id="IPR036513">
    <property type="entry name" value="STAS_dom_sf"/>
</dbReference>
<name>A0ABW4Q3M4_9MICC</name>
<feature type="transmembrane region" description="Helical" evidence="5">
    <location>
        <begin position="242"/>
        <end position="261"/>
    </location>
</feature>
<keyword evidence="8" id="KW-1185">Reference proteome</keyword>
<evidence type="ECO:0000256" key="5">
    <source>
        <dbReference type="SAM" id="Phobius"/>
    </source>
</evidence>
<dbReference type="RefSeq" id="WP_343880492.1">
    <property type="nucleotide sequence ID" value="NZ_BAAAIJ010000047.1"/>
</dbReference>
<evidence type="ECO:0000256" key="3">
    <source>
        <dbReference type="ARBA" id="ARBA00022989"/>
    </source>
</evidence>
<comment type="caution">
    <text evidence="7">The sequence shown here is derived from an EMBL/GenBank/DDBJ whole genome shotgun (WGS) entry which is preliminary data.</text>
</comment>
<feature type="transmembrane region" description="Helical" evidence="5">
    <location>
        <begin position="322"/>
        <end position="339"/>
    </location>
</feature>
<evidence type="ECO:0000256" key="4">
    <source>
        <dbReference type="ARBA" id="ARBA00023136"/>
    </source>
</evidence>
<keyword evidence="4 5" id="KW-0472">Membrane</keyword>
<dbReference type="Gene3D" id="3.30.750.24">
    <property type="entry name" value="STAS domain"/>
    <property type="match status" value="1"/>
</dbReference>
<organism evidence="7 8">
    <name type="scientific">Arthrobacter flavus</name>
    <dbReference type="NCBI Taxonomy" id="95172"/>
    <lineage>
        <taxon>Bacteria</taxon>
        <taxon>Bacillati</taxon>
        <taxon>Actinomycetota</taxon>
        <taxon>Actinomycetes</taxon>
        <taxon>Micrococcales</taxon>
        <taxon>Micrococcaceae</taxon>
        <taxon>Arthrobacter</taxon>
    </lineage>
</organism>
<feature type="domain" description="STAS" evidence="6">
    <location>
        <begin position="434"/>
        <end position="535"/>
    </location>
</feature>
<dbReference type="InterPro" id="IPR001902">
    <property type="entry name" value="SLC26A/SulP_fam"/>
</dbReference>
<reference evidence="8" key="1">
    <citation type="journal article" date="2019" name="Int. J. Syst. Evol. Microbiol.">
        <title>The Global Catalogue of Microorganisms (GCM) 10K type strain sequencing project: providing services to taxonomists for standard genome sequencing and annotation.</title>
        <authorList>
            <consortium name="The Broad Institute Genomics Platform"/>
            <consortium name="The Broad Institute Genome Sequencing Center for Infectious Disease"/>
            <person name="Wu L."/>
            <person name="Ma J."/>
        </authorList>
    </citation>
    <scope>NUCLEOTIDE SEQUENCE [LARGE SCALE GENOMIC DNA]</scope>
    <source>
        <strain evidence="8">JCM 11496</strain>
    </source>
</reference>
<comment type="subcellular location">
    <subcellularLocation>
        <location evidence="1">Membrane</location>
        <topology evidence="1">Multi-pass membrane protein</topology>
    </subcellularLocation>
</comment>
<dbReference type="Pfam" id="PF00916">
    <property type="entry name" value="Sulfate_transp"/>
    <property type="match status" value="1"/>
</dbReference>
<feature type="transmembrane region" description="Helical" evidence="5">
    <location>
        <begin position="125"/>
        <end position="144"/>
    </location>
</feature>
<dbReference type="Proteomes" id="UP001597307">
    <property type="component" value="Unassembled WGS sequence"/>
</dbReference>
<evidence type="ECO:0000313" key="7">
    <source>
        <dbReference type="EMBL" id="MFD1845932.1"/>
    </source>
</evidence>
<feature type="transmembrane region" description="Helical" evidence="5">
    <location>
        <begin position="204"/>
        <end position="222"/>
    </location>
</feature>
<keyword evidence="2 5" id="KW-0812">Transmembrane</keyword>
<dbReference type="PANTHER" id="PTHR11814">
    <property type="entry name" value="SULFATE TRANSPORTER"/>
    <property type="match status" value="1"/>
</dbReference>
<feature type="transmembrane region" description="Helical" evidence="5">
    <location>
        <begin position="345"/>
        <end position="367"/>
    </location>
</feature>
<protein>
    <submittedName>
        <fullName evidence="7">SulP family inorganic anion transporter</fullName>
    </submittedName>
</protein>
<evidence type="ECO:0000256" key="2">
    <source>
        <dbReference type="ARBA" id="ARBA00022692"/>
    </source>
</evidence>
<feature type="transmembrane region" description="Helical" evidence="5">
    <location>
        <begin position="92"/>
        <end position="113"/>
    </location>
</feature>
<sequence length="550" mass="56425">MRVLPTVRALLPSVRDYAELPRTWRGDLLAGLTVGIVALPLALAFGVSSGAGAASGLITAVVAGLVAAVFGGSHVQVSGPTGAMVVVLGPVIASQGIEALALVSVLAGVMVVAAGVLKLGRVVSFLPWPVIEGFTLGIAIIIFLQQVPAAIGEDAGPSSNAAVSALQAAGAASTTEFLAAIVLVAVVALIMIGAPLLHHRIPGSIIAIIVASVMAELLAMPVARIGALPDSLPAPTVPGWDWGLVIALTGPAATIAILAAIESLLSARVATSISDTGSYDADRELFGQGLASVASGFFGGMPATGAIARTAVNIRSGGRTRFAAITHAFVLLFVVYLATGPVARIPLAALAGVLMVTAVRMVSLSTLRSVVGSTRGDTVVLIVTAAVTVSFDLIQAVGIGVLVAAFFALRALVKSGGVHREEISGPAQDGDSRIAVYRIEGALFFAAAERVLERVSDIENVEVVIIRMSQLQSLDATGARVIADLVNTLERRGITVLVKGVQDRHLRLITRVGVLESLRHHNHLFTALEPAVEHARSHVARNREAPATTS</sequence>
<feature type="transmembrane region" description="Helical" evidence="5">
    <location>
        <begin position="177"/>
        <end position="197"/>
    </location>
</feature>
<dbReference type="PROSITE" id="PS50801">
    <property type="entry name" value="STAS"/>
    <property type="match status" value="1"/>
</dbReference>
<accession>A0ABW4Q3M4</accession>
<feature type="transmembrane region" description="Helical" evidence="5">
    <location>
        <begin position="28"/>
        <end position="47"/>
    </location>
</feature>
<gene>
    <name evidence="7" type="ORF">ACFSFX_04910</name>
</gene>
<evidence type="ECO:0000256" key="1">
    <source>
        <dbReference type="ARBA" id="ARBA00004141"/>
    </source>
</evidence>
<dbReference type="CDD" id="cd07042">
    <property type="entry name" value="STAS_SulP_like_sulfate_transporter"/>
    <property type="match status" value="1"/>
</dbReference>
<dbReference type="InterPro" id="IPR011547">
    <property type="entry name" value="SLC26A/SulP_dom"/>
</dbReference>
<dbReference type="SUPFAM" id="SSF52091">
    <property type="entry name" value="SpoIIaa-like"/>
    <property type="match status" value="1"/>
</dbReference>
<dbReference type="EMBL" id="JBHUGA010000011">
    <property type="protein sequence ID" value="MFD1845932.1"/>
    <property type="molecule type" value="Genomic_DNA"/>
</dbReference>
<evidence type="ECO:0000313" key="8">
    <source>
        <dbReference type="Proteomes" id="UP001597307"/>
    </source>
</evidence>
<feature type="transmembrane region" description="Helical" evidence="5">
    <location>
        <begin position="379"/>
        <end position="409"/>
    </location>
</feature>
<keyword evidence="3 5" id="KW-1133">Transmembrane helix</keyword>